<evidence type="ECO:0000256" key="4">
    <source>
        <dbReference type="ARBA" id="ARBA00022723"/>
    </source>
</evidence>
<dbReference type="InterPro" id="IPR058240">
    <property type="entry name" value="rSAM_sf"/>
</dbReference>
<dbReference type="GO" id="GO:0003824">
    <property type="term" value="F:catalytic activity"/>
    <property type="evidence" value="ECO:0007669"/>
    <property type="project" value="InterPro"/>
</dbReference>
<evidence type="ECO:0000256" key="5">
    <source>
        <dbReference type="ARBA" id="ARBA00023004"/>
    </source>
</evidence>
<keyword evidence="5" id="KW-0408">Iron</keyword>
<evidence type="ECO:0000256" key="2">
    <source>
        <dbReference type="ARBA" id="ARBA00022485"/>
    </source>
</evidence>
<evidence type="ECO:0000256" key="6">
    <source>
        <dbReference type="ARBA" id="ARBA00023014"/>
    </source>
</evidence>
<sequence>MTYQVENDALVNSFLDRTFLATWRNQADGNENYRKLELFLNAKCDLNCTYCYLARFGKQLYPPKLQKDKLALDNLAIVLDWLIENKLAPQLEIFSGEPLSQNIGYRALDMILDKFRNVESKPASIVVPTNFTFMLDVDKTKRVELLLMRSREIGMPIVLSASIDGKYCEANRP</sequence>
<dbReference type="InterPro" id="IPR000385">
    <property type="entry name" value="MoaA_NifB_PqqE_Fe-S-bd_CS"/>
</dbReference>
<dbReference type="EMBL" id="BARW01018769">
    <property type="protein sequence ID" value="GAJ01925.1"/>
    <property type="molecule type" value="Genomic_DNA"/>
</dbReference>
<evidence type="ECO:0000256" key="1">
    <source>
        <dbReference type="ARBA" id="ARBA00001966"/>
    </source>
</evidence>
<dbReference type="PROSITE" id="PS01305">
    <property type="entry name" value="MOAA_NIFB_PQQE"/>
    <property type="match status" value="1"/>
</dbReference>
<accession>X1V949</accession>
<name>X1V949_9ZZZZ</name>
<comment type="cofactor">
    <cofactor evidence="1">
        <name>[4Fe-4S] cluster</name>
        <dbReference type="ChEBI" id="CHEBI:49883"/>
    </cofactor>
</comment>
<evidence type="ECO:0000313" key="7">
    <source>
        <dbReference type="EMBL" id="GAJ01925.1"/>
    </source>
</evidence>
<evidence type="ECO:0008006" key="8">
    <source>
        <dbReference type="Google" id="ProtNLM"/>
    </source>
</evidence>
<dbReference type="GO" id="GO:0046872">
    <property type="term" value="F:metal ion binding"/>
    <property type="evidence" value="ECO:0007669"/>
    <property type="project" value="UniProtKB-KW"/>
</dbReference>
<dbReference type="Gene3D" id="3.20.20.70">
    <property type="entry name" value="Aldolase class I"/>
    <property type="match status" value="1"/>
</dbReference>
<keyword evidence="3" id="KW-0949">S-adenosyl-L-methionine</keyword>
<keyword evidence="6" id="KW-0411">Iron-sulfur</keyword>
<dbReference type="InterPro" id="IPR013785">
    <property type="entry name" value="Aldolase_TIM"/>
</dbReference>
<feature type="non-terminal residue" evidence="7">
    <location>
        <position position="173"/>
    </location>
</feature>
<reference evidence="7" key="1">
    <citation type="journal article" date="2014" name="Front. Microbiol.">
        <title>High frequency of phylogenetically diverse reductive dehalogenase-homologous genes in deep subseafloor sedimentary metagenomes.</title>
        <authorList>
            <person name="Kawai M."/>
            <person name="Futagami T."/>
            <person name="Toyoda A."/>
            <person name="Takaki Y."/>
            <person name="Nishi S."/>
            <person name="Hori S."/>
            <person name="Arai W."/>
            <person name="Tsubouchi T."/>
            <person name="Morono Y."/>
            <person name="Uchiyama I."/>
            <person name="Ito T."/>
            <person name="Fujiyama A."/>
            <person name="Inagaki F."/>
            <person name="Takami H."/>
        </authorList>
    </citation>
    <scope>NUCLEOTIDE SEQUENCE</scope>
    <source>
        <strain evidence="7">Expedition CK06-06</strain>
    </source>
</reference>
<proteinExistence type="predicted"/>
<dbReference type="AlphaFoldDB" id="X1V949"/>
<keyword evidence="4" id="KW-0479">Metal-binding</keyword>
<protein>
    <recommendedName>
        <fullName evidence="8">Radical SAM core domain-containing protein</fullName>
    </recommendedName>
</protein>
<dbReference type="SUPFAM" id="SSF102114">
    <property type="entry name" value="Radical SAM enzymes"/>
    <property type="match status" value="1"/>
</dbReference>
<dbReference type="GO" id="GO:0051539">
    <property type="term" value="F:4 iron, 4 sulfur cluster binding"/>
    <property type="evidence" value="ECO:0007669"/>
    <property type="project" value="UniProtKB-KW"/>
</dbReference>
<organism evidence="7">
    <name type="scientific">marine sediment metagenome</name>
    <dbReference type="NCBI Taxonomy" id="412755"/>
    <lineage>
        <taxon>unclassified sequences</taxon>
        <taxon>metagenomes</taxon>
        <taxon>ecological metagenomes</taxon>
    </lineage>
</organism>
<keyword evidence="2" id="KW-0004">4Fe-4S</keyword>
<evidence type="ECO:0000256" key="3">
    <source>
        <dbReference type="ARBA" id="ARBA00022691"/>
    </source>
</evidence>
<comment type="caution">
    <text evidence="7">The sequence shown here is derived from an EMBL/GenBank/DDBJ whole genome shotgun (WGS) entry which is preliminary data.</text>
</comment>
<gene>
    <name evidence="7" type="ORF">S12H4_32066</name>
</gene>